<feature type="compositionally biased region" description="Basic and acidic residues" evidence="1">
    <location>
        <begin position="1"/>
        <end position="11"/>
    </location>
</feature>
<name>A0A6A4GBD4_9AGAR</name>
<protein>
    <submittedName>
        <fullName evidence="2">Uncharacterized protein</fullName>
    </submittedName>
</protein>
<dbReference type="OrthoDB" id="2142598at2759"/>
<feature type="region of interest" description="Disordered" evidence="1">
    <location>
        <begin position="202"/>
        <end position="238"/>
    </location>
</feature>
<dbReference type="AlphaFoldDB" id="A0A6A4GBD4"/>
<gene>
    <name evidence="2" type="ORF">BT96DRAFT_1010040</name>
</gene>
<accession>A0A6A4GBD4</accession>
<evidence type="ECO:0000256" key="1">
    <source>
        <dbReference type="SAM" id="MobiDB-lite"/>
    </source>
</evidence>
<sequence length="238" mass="27467">MGSKLSEKFSESKSGNAGGMPQQGDPQRGLWNWLSSKLTPDPAKKEEKRLRKVERNYALMVQRWGKPGSPNHEMVMKYWVATRMREHWEYLLHQHPSRFKRMMDVRYMEPIPTAWVQSRYLANPKPEYSTFENAAEERLYYLLNNGKTPDGSRHAPLRPLNIVRDRYTIIKRGNERNARAVALDAKRLAAYSSPGDVFHSDKAIKSQQYSPPGPKHRLRCANCSTAPARRGTLARRSS</sequence>
<evidence type="ECO:0000313" key="3">
    <source>
        <dbReference type="Proteomes" id="UP000799118"/>
    </source>
</evidence>
<proteinExistence type="predicted"/>
<reference evidence="2" key="1">
    <citation type="journal article" date="2019" name="Environ. Microbiol.">
        <title>Fungal ecological strategies reflected in gene transcription - a case study of two litter decomposers.</title>
        <authorList>
            <person name="Barbi F."/>
            <person name="Kohler A."/>
            <person name="Barry K."/>
            <person name="Baskaran P."/>
            <person name="Daum C."/>
            <person name="Fauchery L."/>
            <person name="Ihrmark K."/>
            <person name="Kuo A."/>
            <person name="LaButti K."/>
            <person name="Lipzen A."/>
            <person name="Morin E."/>
            <person name="Grigoriev I.V."/>
            <person name="Henrissat B."/>
            <person name="Lindahl B."/>
            <person name="Martin F."/>
        </authorList>
    </citation>
    <scope>NUCLEOTIDE SEQUENCE</scope>
    <source>
        <strain evidence="2">JB14</strain>
    </source>
</reference>
<evidence type="ECO:0000313" key="2">
    <source>
        <dbReference type="EMBL" id="KAE9382785.1"/>
    </source>
</evidence>
<dbReference type="Proteomes" id="UP000799118">
    <property type="component" value="Unassembled WGS sequence"/>
</dbReference>
<organism evidence="2 3">
    <name type="scientific">Gymnopus androsaceus JB14</name>
    <dbReference type="NCBI Taxonomy" id="1447944"/>
    <lineage>
        <taxon>Eukaryota</taxon>
        <taxon>Fungi</taxon>
        <taxon>Dikarya</taxon>
        <taxon>Basidiomycota</taxon>
        <taxon>Agaricomycotina</taxon>
        <taxon>Agaricomycetes</taxon>
        <taxon>Agaricomycetidae</taxon>
        <taxon>Agaricales</taxon>
        <taxon>Marasmiineae</taxon>
        <taxon>Omphalotaceae</taxon>
        <taxon>Gymnopus</taxon>
    </lineage>
</organism>
<keyword evidence="3" id="KW-1185">Reference proteome</keyword>
<dbReference type="EMBL" id="ML770990">
    <property type="protein sequence ID" value="KAE9382785.1"/>
    <property type="molecule type" value="Genomic_DNA"/>
</dbReference>
<feature type="region of interest" description="Disordered" evidence="1">
    <location>
        <begin position="1"/>
        <end position="47"/>
    </location>
</feature>